<dbReference type="GeneID" id="103659104"/>
<dbReference type="InterPro" id="IPR022188">
    <property type="entry name" value="TASOR_DUF3715"/>
</dbReference>
<feature type="compositionally biased region" description="Basic and acidic residues" evidence="1">
    <location>
        <begin position="3200"/>
        <end position="3213"/>
    </location>
</feature>
<evidence type="ECO:0000256" key="1">
    <source>
        <dbReference type="SAM" id="MobiDB-lite"/>
    </source>
</evidence>
<evidence type="ECO:0000259" key="3">
    <source>
        <dbReference type="Pfam" id="PF15326"/>
    </source>
</evidence>
<sequence>MEMKEIAKHKTLWKMNSTSDPLLVAGVEVNPLKKFTIPKIRRTAGKVYLSPCCTNTREYSFIHDTLNQCQLDVGCDLQSLWQFGDTKLVRNENLEKNFTSKRSEMRESGRHGRELEEHFCFLALPQNDVAEIYQNGISTRTSTLKILGNPLLGIYVFRHVDVALNYAHSRSITVESVIIFKVLFGKVKKIQPSMDKNKVSLDPSPNFDCHMSRSVPSLKDTIELQAYNSAVYFYEYNVLSKPVDKPRQCLPYAILTVKFIGQKVDNGHLMTSLRFLSTGFPKRAERTCSLNNCTVAKRIGKGKDATVIFEHFRKPVDPFVQENCSCSAPNSEINPSNANISNSYGNVQNGNISIHETYSGQMEHNLAECRDTSQVHIYDSGLSFFPSDTRESVNGDLMLNLTQLKNVLSGLSAAFPLHNNVGSSTVITSKLIKDPRLMRREESVGKHNATGLNEILPLEKSLDFNSEINLSSMPDNSASSSEVVPGGHSILTNCLDAPCFKISFDDSQSQAHNLGSKNCDDTTPNKVTMAGQCKGQDNFSFPMCLPNVVSEVENQKHNEEEVQRSQQRSNIPLLFEEKGEPHNSYESVNTCTKGYSSHISRESWSSDLETVYQTGQQMSTIFPLQRKENIYGCIENIRKMRDLTGPEDNSKHGEKQILWKEIDFTDEAKISPVDNYISLYQEYKENESVHSFGKKCDQIPITQELEIPKSPTSTTKDKYELDHLALELQSNLTPGMESLSEKHPQPSLEFEDNIHTSFAISQKLMELKLEKPNQNCVSIMTNAFQEAKDIPQGKELPIDRVISSHDTKMTHDNSDCSIAGEHMYVHRKNENDPVSLENMQRDCRETFQNADNGQGPALFCSAELYNDIHLSIDFKEQGDNDKENENEATEEDIVLSTENNRVDLYEDEKQGFHTNKNYVNIDERSENKNDNNVEVLSSEEFRTFNLTWGERYVPTETTFLESEDTITAMKQKDTQNTGRSVEHLTSTTFPKIAASSVHAASNAAVQIAGNMVPAIGTNHEDHQRYQIKETCSSESLDFGLLVQHKVSDCEMDTDNNKLHDSFHQSVSDTSFLQNFDLENTVEVGLEQCDDVFLIQQDIPTHGNVLYEEFGALYEALKSRIDWEGLLGSNNGEREVLKSSRGIENNDQHYSEESNCFYSSTQNDKAELFNPILLPDLQVKITNIFMPGFSPTFESPALKDNFCKNITKATEPELDEEGKAPGFEMYSQCSGENSHYPCEDEFGNTRQESGLVGKSEISLSLDVNHNTQGNHASEKENSGPLLTEPSNVTTLNNERSCSLTKSKTDCNDTRSKKDTESRISKRKSNIPFRNDNTPHKDLRHHEIYGKKRKLTSEDSSECFSSLSQGRIKTFSKSEKHIRSVLDILNSEASLCKSKRLSRKLDRAVLHLKKAHRRVHTSLQLIAKVGEKRRGPLPKSYAIICNNFWESCDLQGYSSVSERRYYSTKHFLSKRKYDKPGEKRALGFEVDKSLTRVSKHKSYRASRQRITECLSKKNVASSVSRSHTTIHVREFCDREYPESQLALCSSPQSTSQSAYNKSSVKSLIRSSELQPFSGKTGCLFSPSCSDEKLTEKENQIGIKFLSNISKYEKPENHSANNKIKDAMKESSSETNQIINRSNLVSLNCIKENNVSFGEKNYDATCVTHTKVKTDIVISVLESNVKHFLNVDIYKPDNLILSGYKRNLEVNFPTEEWTAPTQSSKPGIITGDILMDPLNPTLITHKKYNSVPQLLPTTLVTGSEGESLKSYLDKQRTFSIDSFATSTNNVPHCQPRCGGKETEQCSSSNCFHIDGDESNVLENSDLCLKLVTEGSKSCRKNTMKKLFSNDSSLLLKDNKKGSSSKKYMAKKDIQDRKRWSVKQTEKAKDSLHKKSMTEGSIATEYKNQKNEILEESSYLSEKRIKSNVIASHLSFEDITEAVSLNNPVSNHLSKREKEGGVKVSNNSQSDSALHSEIACNSKPGIIGMSHRPVLHMHSQTSGASTRQKKPTSNMNGLREKHYSANHSALIARLAPILRRADETSSLQILQEETKACQNILPLFVEAFERKQECSHEQILISRELLVEQNLWSNCKHKLKPCAIDSLVELQMMMETIQFIENKKRLLGGEPTFRSLLWYDETLYGELLGRPRGFQQQSNFYPAFQGRLKYNAFCELQIYHDQLIELFEETKKESNSYYAFLKYKRQINECEAIMKRCSDCFDFSLSVPFTCGVNFGDSLGDLETLRKSTLKLIGMYGDSPQVDSYPGKQDHLWIIIEMISSKVNFIKNNEALSIKISLYGLEHIFFDAAKSLVWKERRQSFSKKYSGKEDKEMLLKMNQYAFSRLKKIYDTLSKELSSEQISTIGLENTEIASRKSDDLINKATVDIENCRFNGTLLSHPDICCISEILDQAEFADSKKLQELTLRCTEHLEILKKYFQMLQEENIDNIFITEENVLDMVKNHNHGAIILKPAAIETYIEIVMLSETVHFLKNTMAKKLDKQRFRGMLWFDLSLLPELVCCQEKMASFSFLKDNSTDCLWKVIETTISELKKDLDIIYKYSEAVNCSYALHLLSRELEELSEIKKLLKKSKYSVSTYIDFVPYIASINYGSTITELEYNYIQFSTLLKNIMAAPQKDLGKMAHIMKVMKTIEQMKIICAKNADLTISFILCQMLHNRKKTCQLKRKEKMTMHVKPRKSISKSSTFMKVPSISECIMESVSNSSKKRSITLDKCEDSQEQEINTTVSSCKKQKVDMKDVTKINREKATFMHSRTTGSHPENEIGPTSSDNLKRNHVSPKKVEVERSLPGSVLPLKNLKDTCTSKSEGKIDLTNISSDTSEDFTGQQGSLNSKKKSNVNFSATETKSGKKDCSNFAICEQKSVDGIFPKDFEMPSQRFLNPAEKSCPSDIKLGTDASPLSDASALSKPIFRFVRDIPANLETNDAVFELQDNEVLNSSIENSTCTNSSESKFIQNKSPMPRVNKTQPAKTELKEKYMEDTLSPSTIPLGASGNVTLNANQTAENSFSEQQNNENSKVLAENAAAYWNELPQSACTPIYNASAHSFGTSYPYYTWCVYHYSSSSGRSLTQTYRGITSYEVQPPPSGMLTAVASTVQNTHSNLLYSQYFGYFAGEPQANDFVPVNGYFQPQMPVPYNCQQPVFSQYAPHQPFPQAVYPYPPDSGVLPEVPWTYAPREKNMMEGPGAISPDPKLGRLEKGGGEKRGHPPRPPPGPFIRRATRGRCTFLASRALAAPPARLFPAEMPGR</sequence>
<dbReference type="PANTHER" id="PTHR22380">
    <property type="entry name" value="TESTIS-EXPRESSED PROTEIN 15"/>
    <property type="match status" value="1"/>
</dbReference>
<dbReference type="GO" id="GO:0005634">
    <property type="term" value="C:nucleus"/>
    <property type="evidence" value="ECO:0007669"/>
    <property type="project" value="TreeGrafter"/>
</dbReference>
<feature type="region of interest" description="Disordered" evidence="1">
    <location>
        <begin position="1990"/>
        <end position="2010"/>
    </location>
</feature>
<dbReference type="RefSeq" id="XP_008684803.2">
    <property type="nucleotide sequence ID" value="XM_008686581.2"/>
</dbReference>
<feature type="region of interest" description="Disordered" evidence="1">
    <location>
        <begin position="3190"/>
        <end position="3226"/>
    </location>
</feature>
<feature type="domain" description="Testis expressed sequence 15" evidence="3">
    <location>
        <begin position="2393"/>
        <end position="2511"/>
    </location>
</feature>
<organism evidence="4 5">
    <name type="scientific">Ursus maritimus</name>
    <name type="common">Polar bear</name>
    <name type="synonym">Thalarctos maritimus</name>
    <dbReference type="NCBI Taxonomy" id="29073"/>
    <lineage>
        <taxon>Eukaryota</taxon>
        <taxon>Metazoa</taxon>
        <taxon>Chordata</taxon>
        <taxon>Craniata</taxon>
        <taxon>Vertebrata</taxon>
        <taxon>Euteleostomi</taxon>
        <taxon>Mammalia</taxon>
        <taxon>Eutheria</taxon>
        <taxon>Laurasiatheria</taxon>
        <taxon>Carnivora</taxon>
        <taxon>Caniformia</taxon>
        <taxon>Ursidae</taxon>
        <taxon>Ursus</taxon>
    </lineage>
</organism>
<dbReference type="GO" id="GO:0007130">
    <property type="term" value="P:synaptonemal complex assembly"/>
    <property type="evidence" value="ECO:0007669"/>
    <property type="project" value="TreeGrafter"/>
</dbReference>
<feature type="domain" description="TASOR pseudo-PARP" evidence="2">
    <location>
        <begin position="104"/>
        <end position="251"/>
    </location>
</feature>
<proteinExistence type="predicted"/>
<name>A0A384BQD0_URSMA</name>
<evidence type="ECO:0000313" key="4">
    <source>
        <dbReference type="Proteomes" id="UP000261680"/>
    </source>
</evidence>
<feature type="domain" description="Testis expressed sequence 15" evidence="3">
    <location>
        <begin position="1945"/>
        <end position="2179"/>
    </location>
</feature>
<feature type="compositionally biased region" description="Polar residues" evidence="1">
    <location>
        <begin position="1283"/>
        <end position="1300"/>
    </location>
</feature>
<dbReference type="InterPro" id="IPR032765">
    <property type="entry name" value="TEX15_dom"/>
</dbReference>
<evidence type="ECO:0000313" key="5">
    <source>
        <dbReference type="RefSeq" id="XP_008684803.2"/>
    </source>
</evidence>
<feature type="region of interest" description="Disordered" evidence="1">
    <location>
        <begin position="1943"/>
        <end position="1962"/>
    </location>
</feature>
<feature type="region of interest" description="Disordered" evidence="1">
    <location>
        <begin position="1264"/>
        <end position="1335"/>
    </location>
</feature>
<dbReference type="SUPFAM" id="SSF56399">
    <property type="entry name" value="ADP-ribosylation"/>
    <property type="match status" value="1"/>
</dbReference>
<feature type="compositionally biased region" description="Polar residues" evidence="1">
    <location>
        <begin position="2763"/>
        <end position="2780"/>
    </location>
</feature>
<feature type="compositionally biased region" description="Polar residues" evidence="1">
    <location>
        <begin position="1990"/>
        <end position="2008"/>
    </location>
</feature>
<dbReference type="GO" id="GO:0010569">
    <property type="term" value="P:regulation of double-strand break repair via homologous recombination"/>
    <property type="evidence" value="ECO:0007669"/>
    <property type="project" value="InterPro"/>
</dbReference>
<feature type="compositionally biased region" description="Basic and acidic residues" evidence="1">
    <location>
        <begin position="1301"/>
        <end position="1318"/>
    </location>
</feature>
<dbReference type="STRING" id="29073.ENSUMAP00000009532"/>
<dbReference type="OrthoDB" id="10054471at2759"/>
<dbReference type="PANTHER" id="PTHR22380:SF1">
    <property type="entry name" value="TESTIS-EXPRESSED PROTEIN 15"/>
    <property type="match status" value="1"/>
</dbReference>
<feature type="region of interest" description="Disordered" evidence="1">
    <location>
        <begin position="2763"/>
        <end position="2794"/>
    </location>
</feature>
<dbReference type="KEGG" id="umr:103659104"/>
<dbReference type="Proteomes" id="UP000261680">
    <property type="component" value="Unplaced"/>
</dbReference>
<accession>A0A384BQD0</accession>
<evidence type="ECO:0000259" key="2">
    <source>
        <dbReference type="Pfam" id="PF12509"/>
    </source>
</evidence>
<reference evidence="5" key="1">
    <citation type="submission" date="2025-08" db="UniProtKB">
        <authorList>
            <consortium name="RefSeq"/>
        </authorList>
    </citation>
    <scope>IDENTIFICATION</scope>
    <source>
        <tissue evidence="5">Whole blood</tissue>
    </source>
</reference>
<gene>
    <name evidence="5" type="primary">TEX15</name>
</gene>
<dbReference type="GO" id="GO:0007140">
    <property type="term" value="P:male meiotic nuclear division"/>
    <property type="evidence" value="ECO:0007669"/>
    <property type="project" value="InterPro"/>
</dbReference>
<dbReference type="Pfam" id="PF15326">
    <property type="entry name" value="TEX15"/>
    <property type="match status" value="2"/>
</dbReference>
<dbReference type="Pfam" id="PF12509">
    <property type="entry name" value="DUF3715"/>
    <property type="match status" value="1"/>
</dbReference>
<protein>
    <submittedName>
        <fullName evidence="5">Testis-expressed protein 15</fullName>
    </submittedName>
</protein>
<dbReference type="InterPro" id="IPR026616">
    <property type="entry name" value="TEX15"/>
</dbReference>
<dbReference type="CTD" id="56154"/>
<keyword evidence="4" id="KW-1185">Reference proteome</keyword>